<evidence type="ECO:0000313" key="11">
    <source>
        <dbReference type="Proteomes" id="UP001197247"/>
    </source>
</evidence>
<dbReference type="InterPro" id="IPR050131">
    <property type="entry name" value="Peptidase_S8_subtilisin-like"/>
</dbReference>
<feature type="active site" description="Charge relay system" evidence="5">
    <location>
        <position position="93"/>
    </location>
</feature>
<evidence type="ECO:0000256" key="8">
    <source>
        <dbReference type="SAM" id="SignalP"/>
    </source>
</evidence>
<keyword evidence="7" id="KW-0472">Membrane</keyword>
<proteinExistence type="inferred from homology"/>
<dbReference type="InterPro" id="IPR015500">
    <property type="entry name" value="Peptidase_S8_subtilisin-rel"/>
</dbReference>
<comment type="caution">
    <text evidence="10">The sequence shown here is derived from an EMBL/GenBank/DDBJ whole genome shotgun (WGS) entry which is preliminary data.</text>
</comment>
<feature type="domain" description="Peptidase S8/S53" evidence="9">
    <location>
        <begin position="85"/>
        <end position="341"/>
    </location>
</feature>
<feature type="active site" description="Charge relay system" evidence="5">
    <location>
        <position position="293"/>
    </location>
</feature>
<dbReference type="InterPro" id="IPR000209">
    <property type="entry name" value="Peptidase_S8/S53_dom"/>
</dbReference>
<keyword evidence="3 5" id="KW-0378">Hydrolase</keyword>
<dbReference type="InterPro" id="IPR022398">
    <property type="entry name" value="Peptidase_S8_His-AS"/>
</dbReference>
<protein>
    <submittedName>
        <fullName evidence="10">S8 family serine peptidase</fullName>
    </submittedName>
</protein>
<reference evidence="10 11" key="1">
    <citation type="submission" date="2021-05" db="EMBL/GenBank/DDBJ databases">
        <title>Kineosporia and Streptomyces sp. nov. two new marine actinobacteria isolated from Coral.</title>
        <authorList>
            <person name="Buangrab K."/>
            <person name="Sutthacheep M."/>
            <person name="Yeemin T."/>
            <person name="Harunari E."/>
            <person name="Igarashi Y."/>
            <person name="Kanchanasin P."/>
            <person name="Tanasupawat S."/>
            <person name="Phongsopitanun W."/>
        </authorList>
    </citation>
    <scope>NUCLEOTIDE SEQUENCE [LARGE SCALE GENOMIC DNA]</scope>
    <source>
        <strain evidence="10 11">J2-2</strain>
    </source>
</reference>
<feature type="active site" description="Charge relay system" evidence="5">
    <location>
        <position position="127"/>
    </location>
</feature>
<dbReference type="InterPro" id="IPR036852">
    <property type="entry name" value="Peptidase_S8/S53_dom_sf"/>
</dbReference>
<accession>A0ABS5TAN2</accession>
<evidence type="ECO:0000256" key="2">
    <source>
        <dbReference type="ARBA" id="ARBA00022670"/>
    </source>
</evidence>
<dbReference type="PANTHER" id="PTHR43806:SF11">
    <property type="entry name" value="CEREVISIN-RELATED"/>
    <property type="match status" value="1"/>
</dbReference>
<feature type="transmembrane region" description="Helical" evidence="7">
    <location>
        <begin position="385"/>
        <end position="408"/>
    </location>
</feature>
<keyword evidence="2 5" id="KW-0645">Protease</keyword>
<dbReference type="EMBL" id="JAHBAY010000001">
    <property type="protein sequence ID" value="MBT0768123.1"/>
    <property type="molecule type" value="Genomic_DNA"/>
</dbReference>
<dbReference type="PROSITE" id="PS51892">
    <property type="entry name" value="SUBTILASE"/>
    <property type="match status" value="1"/>
</dbReference>
<evidence type="ECO:0000256" key="4">
    <source>
        <dbReference type="ARBA" id="ARBA00022825"/>
    </source>
</evidence>
<feature type="region of interest" description="Disordered" evidence="6">
    <location>
        <begin position="416"/>
        <end position="448"/>
    </location>
</feature>
<evidence type="ECO:0000256" key="1">
    <source>
        <dbReference type="ARBA" id="ARBA00011073"/>
    </source>
</evidence>
<dbReference type="Pfam" id="PF00082">
    <property type="entry name" value="Peptidase_S8"/>
    <property type="match status" value="1"/>
</dbReference>
<keyword evidence="8" id="KW-0732">Signal</keyword>
<sequence>MALLLGMSGLAVGAGPADAAPLKDPEPKASDSKSSKKKTKKKAKPRATKPDCGRAEAGAADSIPGVPWQQKWLSPERLGPLATGYGQVVAVVDSGVNDEHEQLKGHVQSGYDTVRGTLGGNEDCVSHGSGVAGLIVAAKVGSVGLRGIAPGAQIMPVRVTNAAPASGPDSSEKTTPAKVAAGIRWAAKNGATVIEVSSAFGYDGGLCGATKYAVGKGIPVVAAVGDLHDATLSVDPATYPAACDDVIGVGSVSENFTVSSSSVANGTVDLVAPGDGVISTNRIAGQQSYDGTSLAAGLVAGAAALVRQTGPGLTPGQIADRLAATADPVPGGQLSISYGAGLVNPYRALTERAAAAAPVHIDGVAAPTVDVVAERIESARDHGRVTAVAVATGVLGTALLLVVLALCLPRGRGRGWKPGRAAPVRSTPAQPVLPDEESPFALPEAQRG</sequence>
<name>A0ABS5TAN2_9ACTN</name>
<dbReference type="PROSITE" id="PS00137">
    <property type="entry name" value="SUBTILASE_HIS"/>
    <property type="match status" value="1"/>
</dbReference>
<comment type="similarity">
    <text evidence="1 5">Belongs to the peptidase S8 family.</text>
</comment>
<feature type="chain" id="PRO_5046705113" evidence="8">
    <location>
        <begin position="20"/>
        <end position="448"/>
    </location>
</feature>
<dbReference type="PRINTS" id="PR00723">
    <property type="entry name" value="SUBTILISIN"/>
</dbReference>
<evidence type="ECO:0000256" key="7">
    <source>
        <dbReference type="SAM" id="Phobius"/>
    </source>
</evidence>
<keyword evidence="7" id="KW-0812">Transmembrane</keyword>
<evidence type="ECO:0000256" key="3">
    <source>
        <dbReference type="ARBA" id="ARBA00022801"/>
    </source>
</evidence>
<dbReference type="InterPro" id="IPR023827">
    <property type="entry name" value="Peptidase_S8_Asp-AS"/>
</dbReference>
<evidence type="ECO:0000313" key="10">
    <source>
        <dbReference type="EMBL" id="MBT0768123.1"/>
    </source>
</evidence>
<evidence type="ECO:0000259" key="9">
    <source>
        <dbReference type="Pfam" id="PF00082"/>
    </source>
</evidence>
<evidence type="ECO:0000256" key="6">
    <source>
        <dbReference type="SAM" id="MobiDB-lite"/>
    </source>
</evidence>
<keyword evidence="4 5" id="KW-0720">Serine protease</keyword>
<keyword evidence="11" id="KW-1185">Reference proteome</keyword>
<dbReference type="Gene3D" id="3.40.50.200">
    <property type="entry name" value="Peptidase S8/S53 domain"/>
    <property type="match status" value="1"/>
</dbReference>
<dbReference type="Proteomes" id="UP001197247">
    <property type="component" value="Unassembled WGS sequence"/>
</dbReference>
<gene>
    <name evidence="10" type="ORF">KIH74_04270</name>
</gene>
<keyword evidence="7" id="KW-1133">Transmembrane helix</keyword>
<feature type="compositionally biased region" description="Basic residues" evidence="6">
    <location>
        <begin position="35"/>
        <end position="47"/>
    </location>
</feature>
<feature type="compositionally biased region" description="Basic and acidic residues" evidence="6">
    <location>
        <begin position="21"/>
        <end position="34"/>
    </location>
</feature>
<organism evidence="10 11">
    <name type="scientific">Kineosporia corallincola</name>
    <dbReference type="NCBI Taxonomy" id="2835133"/>
    <lineage>
        <taxon>Bacteria</taxon>
        <taxon>Bacillati</taxon>
        <taxon>Actinomycetota</taxon>
        <taxon>Actinomycetes</taxon>
        <taxon>Kineosporiales</taxon>
        <taxon>Kineosporiaceae</taxon>
        <taxon>Kineosporia</taxon>
    </lineage>
</organism>
<dbReference type="PANTHER" id="PTHR43806">
    <property type="entry name" value="PEPTIDASE S8"/>
    <property type="match status" value="1"/>
</dbReference>
<dbReference type="PROSITE" id="PS00136">
    <property type="entry name" value="SUBTILASE_ASP"/>
    <property type="match status" value="1"/>
</dbReference>
<dbReference type="SUPFAM" id="SSF52743">
    <property type="entry name" value="Subtilisin-like"/>
    <property type="match status" value="1"/>
</dbReference>
<dbReference type="RefSeq" id="WP_214154377.1">
    <property type="nucleotide sequence ID" value="NZ_JAHBAY010000001.1"/>
</dbReference>
<feature type="signal peptide" evidence="8">
    <location>
        <begin position="1"/>
        <end position="19"/>
    </location>
</feature>
<feature type="region of interest" description="Disordered" evidence="6">
    <location>
        <begin position="13"/>
        <end position="63"/>
    </location>
</feature>
<evidence type="ECO:0000256" key="5">
    <source>
        <dbReference type="PROSITE-ProRule" id="PRU01240"/>
    </source>
</evidence>